<gene>
    <name evidence="2" type="ORF">UFOPK1835_00907</name>
</gene>
<organism evidence="2">
    <name type="scientific">freshwater metagenome</name>
    <dbReference type="NCBI Taxonomy" id="449393"/>
    <lineage>
        <taxon>unclassified sequences</taxon>
        <taxon>metagenomes</taxon>
        <taxon>ecological metagenomes</taxon>
    </lineage>
</organism>
<keyword evidence="1" id="KW-1133">Transmembrane helix</keyword>
<dbReference type="AlphaFoldDB" id="A0A6J6H8P5"/>
<accession>A0A6J6H8P5</accession>
<name>A0A6J6H8P5_9ZZZZ</name>
<proteinExistence type="predicted"/>
<protein>
    <submittedName>
        <fullName evidence="2">Unannotated protein</fullName>
    </submittedName>
</protein>
<dbReference type="EMBL" id="CAEZUP010000031">
    <property type="protein sequence ID" value="CAB4608199.1"/>
    <property type="molecule type" value="Genomic_DNA"/>
</dbReference>
<keyword evidence="1" id="KW-0812">Transmembrane</keyword>
<feature type="transmembrane region" description="Helical" evidence="1">
    <location>
        <begin position="20"/>
        <end position="41"/>
    </location>
</feature>
<evidence type="ECO:0000256" key="1">
    <source>
        <dbReference type="SAM" id="Phobius"/>
    </source>
</evidence>
<sequence>MLKCPMFSRRRSDERGSVLILMPCAVLIVIILGAIAVDLAAVRLGQRDLQAAATDAANDAVTAGLDEWAFRIGAGYRLDPALVNNAALRAIGSKGLLGVLDAAPEVTINLDGSVSVRLRQRVPHIFGRAIPGTADDTVVNAVATAHVRQR</sequence>
<reference evidence="2" key="1">
    <citation type="submission" date="2020-05" db="EMBL/GenBank/DDBJ databases">
        <authorList>
            <person name="Chiriac C."/>
            <person name="Salcher M."/>
            <person name="Ghai R."/>
            <person name="Kavagutti S V."/>
        </authorList>
    </citation>
    <scope>NUCLEOTIDE SEQUENCE</scope>
</reference>
<evidence type="ECO:0000313" key="2">
    <source>
        <dbReference type="EMBL" id="CAB4608199.1"/>
    </source>
</evidence>
<keyword evidence="1" id="KW-0472">Membrane</keyword>